<dbReference type="SUPFAM" id="SSF51658">
    <property type="entry name" value="Xylose isomerase-like"/>
    <property type="match status" value="1"/>
</dbReference>
<dbReference type="EMBL" id="CP046415">
    <property type="protein sequence ID" value="QGT77431.1"/>
    <property type="molecule type" value="Genomic_DNA"/>
</dbReference>
<dbReference type="PANTHER" id="PTHR42194">
    <property type="entry name" value="UPF0276 PROTEIN HI_1600"/>
    <property type="match status" value="1"/>
</dbReference>
<dbReference type="RefSeq" id="WP_156227249.1">
    <property type="nucleotide sequence ID" value="NZ_CP046415.1"/>
</dbReference>
<dbReference type="InterPro" id="IPR036237">
    <property type="entry name" value="Xyl_isomerase-like_sf"/>
</dbReference>
<evidence type="ECO:0000256" key="1">
    <source>
        <dbReference type="HAMAP-Rule" id="MF_00697"/>
    </source>
</evidence>
<dbReference type="InterPro" id="IPR007801">
    <property type="entry name" value="MbnB/TglH/ChrH"/>
</dbReference>
<organism evidence="2 3">
    <name type="scientific">Guyparkeria halophila</name>
    <dbReference type="NCBI Taxonomy" id="47960"/>
    <lineage>
        <taxon>Bacteria</taxon>
        <taxon>Pseudomonadati</taxon>
        <taxon>Pseudomonadota</taxon>
        <taxon>Gammaproteobacteria</taxon>
        <taxon>Chromatiales</taxon>
        <taxon>Thioalkalibacteraceae</taxon>
        <taxon>Guyparkeria</taxon>
    </lineage>
</organism>
<protein>
    <recommendedName>
        <fullName evidence="1">UPF0276 protein GM160_00235</fullName>
    </recommendedName>
</protein>
<sequence length="285" mass="31982">MSPQSASPSVTQHVPVGIGLRRGPLMREIEEQRPDIDFLEVAPENWLRFGGPVKERFKALLEDYPLYTHGLSLSIGGPAELDLDFVDAVGEFLDEYQPALYSEHLSFCSDNAHLYDLMPIPFTEEAIDHVVARIDTVQQRLGRRLVLENVSYYSPVESTMDERTFILAILERSGCDLLLDVNNVFVNSVNHGYDPYAFIDAMPAERVRYLHVAGHHQVEPDLIIDSHGASVSAPVWDLLEHTYRHVGPVPTLLERDFDIPPLDELMGEVAQIRRAGERALGSKAA</sequence>
<evidence type="ECO:0000313" key="2">
    <source>
        <dbReference type="EMBL" id="QGT77431.1"/>
    </source>
</evidence>
<dbReference type="NCBIfam" id="NF003818">
    <property type="entry name" value="PRK05409.1"/>
    <property type="match status" value="1"/>
</dbReference>
<dbReference type="Proteomes" id="UP000427716">
    <property type="component" value="Chromosome"/>
</dbReference>
<name>A0A6I6D266_9GAMM</name>
<dbReference type="Gene3D" id="3.20.20.150">
    <property type="entry name" value="Divalent-metal-dependent TIM barrel enzymes"/>
    <property type="match status" value="1"/>
</dbReference>
<dbReference type="PANTHER" id="PTHR42194:SF1">
    <property type="entry name" value="UPF0276 PROTEIN HI_1600"/>
    <property type="match status" value="1"/>
</dbReference>
<reference evidence="2 3" key="1">
    <citation type="submission" date="2019-11" db="EMBL/GenBank/DDBJ databases">
        <authorList>
            <person name="Zhang J."/>
            <person name="Sun C."/>
        </authorList>
    </citation>
    <scope>NUCLEOTIDE SEQUENCE [LARGE SCALE GENOMIC DNA]</scope>
    <source>
        <strain evidence="3">sp2</strain>
    </source>
</reference>
<gene>
    <name evidence="2" type="ORF">GM160_00235</name>
</gene>
<dbReference type="KEGG" id="ghl:GM160_00235"/>
<evidence type="ECO:0000313" key="3">
    <source>
        <dbReference type="Proteomes" id="UP000427716"/>
    </source>
</evidence>
<keyword evidence="3" id="KW-1185">Reference proteome</keyword>
<proteinExistence type="inferred from homology"/>
<comment type="similarity">
    <text evidence="1">Belongs to the UPF0276 family.</text>
</comment>
<dbReference type="AlphaFoldDB" id="A0A6I6D266"/>
<accession>A0A6I6D266</accession>
<dbReference type="HAMAP" id="MF_00697">
    <property type="entry name" value="UPF0276"/>
    <property type="match status" value="1"/>
</dbReference>
<dbReference type="Pfam" id="PF05114">
    <property type="entry name" value="MbnB_TglH_ChrH"/>
    <property type="match status" value="1"/>
</dbReference>